<organism evidence="9 10">
    <name type="scientific">Novosphingobium flavum</name>
    <dbReference type="NCBI Taxonomy" id="1778672"/>
    <lineage>
        <taxon>Bacteria</taxon>
        <taxon>Pseudomonadati</taxon>
        <taxon>Pseudomonadota</taxon>
        <taxon>Alphaproteobacteria</taxon>
        <taxon>Sphingomonadales</taxon>
        <taxon>Sphingomonadaceae</taxon>
        <taxon>Novosphingobium</taxon>
    </lineage>
</organism>
<evidence type="ECO:0000313" key="9">
    <source>
        <dbReference type="EMBL" id="MBC2665593.1"/>
    </source>
</evidence>
<keyword evidence="10" id="KW-1185">Reference proteome</keyword>
<evidence type="ECO:0000256" key="7">
    <source>
        <dbReference type="SAM" id="Phobius"/>
    </source>
</evidence>
<keyword evidence="3 7" id="KW-1133">Transmembrane helix</keyword>
<dbReference type="GO" id="GO:0016020">
    <property type="term" value="C:membrane"/>
    <property type="evidence" value="ECO:0007669"/>
    <property type="project" value="GOC"/>
</dbReference>
<dbReference type="EMBL" id="JACLAW010000006">
    <property type="protein sequence ID" value="MBC2665593.1"/>
    <property type="molecule type" value="Genomic_DNA"/>
</dbReference>
<dbReference type="GO" id="GO:0008610">
    <property type="term" value="P:lipid biosynthetic process"/>
    <property type="evidence" value="ECO:0007669"/>
    <property type="project" value="InterPro"/>
</dbReference>
<comment type="caution">
    <text evidence="9">The sequence shown here is derived from an EMBL/GenBank/DDBJ whole genome shotgun (WGS) entry which is preliminary data.</text>
</comment>
<evidence type="ECO:0000256" key="5">
    <source>
        <dbReference type="ARBA" id="ARBA00023098"/>
    </source>
</evidence>
<dbReference type="InterPro" id="IPR006694">
    <property type="entry name" value="Fatty_acid_hydroxylase"/>
</dbReference>
<dbReference type="AlphaFoldDB" id="A0A7X1KLR9"/>
<dbReference type="RefSeq" id="WP_185663866.1">
    <property type="nucleotide sequence ID" value="NZ_JACLAW010000006.1"/>
</dbReference>
<reference evidence="9 10" key="1">
    <citation type="submission" date="2020-08" db="EMBL/GenBank/DDBJ databases">
        <title>The genome sequence of type strain Novosphingobium flavum NBRC 111647.</title>
        <authorList>
            <person name="Liu Y."/>
        </authorList>
    </citation>
    <scope>NUCLEOTIDE SEQUENCE [LARGE SCALE GENOMIC DNA]</scope>
    <source>
        <strain evidence="9 10">NBRC 111647</strain>
    </source>
</reference>
<dbReference type="PANTHER" id="PTHR21624">
    <property type="entry name" value="STEROL DESATURASE-RELATED PROTEIN"/>
    <property type="match status" value="1"/>
</dbReference>
<evidence type="ECO:0000256" key="6">
    <source>
        <dbReference type="ARBA" id="ARBA00023136"/>
    </source>
</evidence>
<keyword evidence="5" id="KW-0443">Lipid metabolism</keyword>
<sequence length="260" mass="30163">MSTFTMLMLAFTVMLGLTVLEKLRHAGPTDWLRNLQAFVLDFGISYLVYRYWPQWVGGSLISAAALPFWLGLPLFFLIRDFSEWLFHYAQHKLPWLWAMHSLHHSDPEMTALTTNRHFWGDRLVKSLTVWPMATMFIDHTDAILQTYMVVSLYHYFVHANLKVDFGPLSWLLNSPAYHRRHHSRLVEHYDTNFAALFPIFDVIFGTYRRPDGWPPSGLDEGPPKSFAELAAWPVRDQARAMIRRWRGKGAEAPAAQVSEA</sequence>
<evidence type="ECO:0000256" key="3">
    <source>
        <dbReference type="ARBA" id="ARBA00022989"/>
    </source>
</evidence>
<feature type="domain" description="Fatty acid hydroxylase" evidence="8">
    <location>
        <begin position="74"/>
        <end position="206"/>
    </location>
</feature>
<dbReference type="GO" id="GO:0050479">
    <property type="term" value="F:glyceryl-ether monooxygenase activity"/>
    <property type="evidence" value="ECO:0007669"/>
    <property type="project" value="TreeGrafter"/>
</dbReference>
<gene>
    <name evidence="9" type="ORF">H7F51_08660</name>
</gene>
<proteinExistence type="predicted"/>
<feature type="transmembrane region" description="Helical" evidence="7">
    <location>
        <begin position="55"/>
        <end position="78"/>
    </location>
</feature>
<dbReference type="GO" id="GO:0006643">
    <property type="term" value="P:membrane lipid metabolic process"/>
    <property type="evidence" value="ECO:0007669"/>
    <property type="project" value="TreeGrafter"/>
</dbReference>
<keyword evidence="2 7" id="KW-0812">Transmembrane</keyword>
<comment type="subcellular location">
    <subcellularLocation>
        <location evidence="1">Endomembrane system</location>
        <topology evidence="1">Multi-pass membrane protein</topology>
    </subcellularLocation>
</comment>
<accession>A0A7X1KLR9</accession>
<name>A0A7X1KLR9_9SPHN</name>
<evidence type="ECO:0000256" key="4">
    <source>
        <dbReference type="ARBA" id="ARBA00023002"/>
    </source>
</evidence>
<dbReference type="InterPro" id="IPR051689">
    <property type="entry name" value="Sterol_desaturase/TMEM195"/>
</dbReference>
<dbReference type="GO" id="GO:0012505">
    <property type="term" value="C:endomembrane system"/>
    <property type="evidence" value="ECO:0007669"/>
    <property type="project" value="UniProtKB-SubCell"/>
</dbReference>
<dbReference type="PANTHER" id="PTHR21624:SF1">
    <property type="entry name" value="ALKYLGLYCEROL MONOOXYGENASE"/>
    <property type="match status" value="1"/>
</dbReference>
<evidence type="ECO:0000313" key="10">
    <source>
        <dbReference type="Proteomes" id="UP000566813"/>
    </source>
</evidence>
<dbReference type="Proteomes" id="UP000566813">
    <property type="component" value="Unassembled WGS sequence"/>
</dbReference>
<evidence type="ECO:0000256" key="1">
    <source>
        <dbReference type="ARBA" id="ARBA00004127"/>
    </source>
</evidence>
<keyword evidence="6 7" id="KW-0472">Membrane</keyword>
<evidence type="ECO:0000256" key="2">
    <source>
        <dbReference type="ARBA" id="ARBA00022692"/>
    </source>
</evidence>
<evidence type="ECO:0000259" key="8">
    <source>
        <dbReference type="Pfam" id="PF04116"/>
    </source>
</evidence>
<dbReference type="Pfam" id="PF04116">
    <property type="entry name" value="FA_hydroxylase"/>
    <property type="match status" value="1"/>
</dbReference>
<keyword evidence="4" id="KW-0560">Oxidoreductase</keyword>
<protein>
    <submittedName>
        <fullName evidence="9">Sterol desaturase family protein</fullName>
    </submittedName>
</protein>
<dbReference type="GO" id="GO:0005506">
    <property type="term" value="F:iron ion binding"/>
    <property type="evidence" value="ECO:0007669"/>
    <property type="project" value="InterPro"/>
</dbReference>